<evidence type="ECO:0000256" key="13">
    <source>
        <dbReference type="ARBA" id="ARBA00022842"/>
    </source>
</evidence>
<evidence type="ECO:0000256" key="7">
    <source>
        <dbReference type="ARBA" id="ARBA00022692"/>
    </source>
</evidence>
<evidence type="ECO:0000256" key="8">
    <source>
        <dbReference type="ARBA" id="ARBA00022723"/>
    </source>
</evidence>
<keyword evidence="16" id="KW-1015">Disulfide bond</keyword>
<evidence type="ECO:0000256" key="2">
    <source>
        <dbReference type="ARBA" id="ARBA00001946"/>
    </source>
</evidence>
<reference evidence="24" key="1">
    <citation type="journal article" date="2023" name="Science">
        <title>Genome structures resolve the early diversification of teleost fishes.</title>
        <authorList>
            <person name="Parey E."/>
            <person name="Louis A."/>
            <person name="Montfort J."/>
            <person name="Bouchez O."/>
            <person name="Roques C."/>
            <person name="Iampietro C."/>
            <person name="Lluch J."/>
            <person name="Castinel A."/>
            <person name="Donnadieu C."/>
            <person name="Desvignes T."/>
            <person name="Floi Bucao C."/>
            <person name="Jouanno E."/>
            <person name="Wen M."/>
            <person name="Mejri S."/>
            <person name="Dirks R."/>
            <person name="Jansen H."/>
            <person name="Henkel C."/>
            <person name="Chen W.J."/>
            <person name="Zahm M."/>
            <person name="Cabau C."/>
            <person name="Klopp C."/>
            <person name="Thompson A.W."/>
            <person name="Robinson-Rechavi M."/>
            <person name="Braasch I."/>
            <person name="Lecointre G."/>
            <person name="Bobe J."/>
            <person name="Postlethwait J.H."/>
            <person name="Berthelot C."/>
            <person name="Roest Crollius H."/>
            <person name="Guiguen Y."/>
        </authorList>
    </citation>
    <scope>NUCLEOTIDE SEQUENCE</scope>
    <source>
        <strain evidence="24">NC1722</strain>
    </source>
</reference>
<evidence type="ECO:0000256" key="17">
    <source>
        <dbReference type="ARBA" id="ARBA00023180"/>
    </source>
</evidence>
<feature type="active site" description="Proton acceptor" evidence="20">
    <location>
        <position position="217"/>
    </location>
</feature>
<keyword evidence="10 22" id="KW-0378">Hydrolase</keyword>
<comment type="similarity">
    <text evidence="4 22">Belongs to the GDA1/CD39 NTPase family.</text>
</comment>
<accession>A0AAD7WYW1</accession>
<name>A0AAD7WYW1_9TELE</name>
<organism evidence="24 25">
    <name type="scientific">Aldrovandia affinis</name>
    <dbReference type="NCBI Taxonomy" id="143900"/>
    <lineage>
        <taxon>Eukaryota</taxon>
        <taxon>Metazoa</taxon>
        <taxon>Chordata</taxon>
        <taxon>Craniata</taxon>
        <taxon>Vertebrata</taxon>
        <taxon>Euteleostomi</taxon>
        <taxon>Actinopterygii</taxon>
        <taxon>Neopterygii</taxon>
        <taxon>Teleostei</taxon>
        <taxon>Notacanthiformes</taxon>
        <taxon>Halosauridae</taxon>
        <taxon>Aldrovandia</taxon>
    </lineage>
</organism>
<comment type="cofactor">
    <cofactor evidence="2">
        <name>Mg(2+)</name>
        <dbReference type="ChEBI" id="CHEBI:18420"/>
    </cofactor>
</comment>
<evidence type="ECO:0000256" key="16">
    <source>
        <dbReference type="ARBA" id="ARBA00023157"/>
    </source>
</evidence>
<dbReference type="Gene3D" id="3.30.420.40">
    <property type="match status" value="1"/>
</dbReference>
<keyword evidence="17" id="KW-0325">Glycoprotein</keyword>
<dbReference type="PANTHER" id="PTHR11782:SF31">
    <property type="entry name" value="ECTONUCLEOSIDE TRIPHOSPHATE DIPHOSPHOHYDROLASE 8"/>
    <property type="match status" value="1"/>
</dbReference>
<evidence type="ECO:0000256" key="9">
    <source>
        <dbReference type="ARBA" id="ARBA00022741"/>
    </source>
</evidence>
<gene>
    <name evidence="24" type="ORF">AAFF_G00066730</name>
</gene>
<dbReference type="AlphaFoldDB" id="A0AAD7WYW1"/>
<keyword evidence="12 21" id="KW-0067">ATP-binding</keyword>
<evidence type="ECO:0000256" key="11">
    <source>
        <dbReference type="ARBA" id="ARBA00022837"/>
    </source>
</evidence>
<keyword evidence="6" id="KW-1003">Cell membrane</keyword>
<evidence type="ECO:0000256" key="23">
    <source>
        <dbReference type="SAM" id="Phobius"/>
    </source>
</evidence>
<dbReference type="EMBL" id="JAINUG010000014">
    <property type="protein sequence ID" value="KAJ8414075.1"/>
    <property type="molecule type" value="Genomic_DNA"/>
</dbReference>
<evidence type="ECO:0000256" key="12">
    <source>
        <dbReference type="ARBA" id="ARBA00022840"/>
    </source>
</evidence>
<evidence type="ECO:0000256" key="18">
    <source>
        <dbReference type="ARBA" id="ARBA00039598"/>
    </source>
</evidence>
<evidence type="ECO:0000256" key="3">
    <source>
        <dbReference type="ARBA" id="ARBA00004651"/>
    </source>
</evidence>
<protein>
    <recommendedName>
        <fullName evidence="18">Ectonucleoside triphosphate diphosphohydrolase 8</fullName>
        <ecNumber evidence="5">3.6.1.5</ecNumber>
    </recommendedName>
</protein>
<comment type="subcellular location">
    <subcellularLocation>
        <location evidence="3">Cell membrane</location>
        <topology evidence="3">Multi-pass membrane protein</topology>
    </subcellularLocation>
</comment>
<evidence type="ECO:0000256" key="4">
    <source>
        <dbReference type="ARBA" id="ARBA00009283"/>
    </source>
</evidence>
<comment type="cofactor">
    <cofactor evidence="1">
        <name>Ca(2+)</name>
        <dbReference type="ChEBI" id="CHEBI:29108"/>
    </cofactor>
</comment>
<dbReference type="GO" id="GO:0017111">
    <property type="term" value="F:ribonucleoside triphosphate phosphatase activity"/>
    <property type="evidence" value="ECO:0007669"/>
    <property type="project" value="TreeGrafter"/>
</dbReference>
<keyword evidence="7 23" id="KW-0812">Transmembrane</keyword>
<keyword evidence="25" id="KW-1185">Reference proteome</keyword>
<dbReference type="EC" id="3.6.1.5" evidence="5"/>
<feature type="binding site" evidence="21">
    <location>
        <begin position="257"/>
        <end position="261"/>
    </location>
    <ligand>
        <name>ATP</name>
        <dbReference type="ChEBI" id="CHEBI:30616"/>
    </ligand>
</feature>
<dbReference type="GO" id="GO:0046872">
    <property type="term" value="F:metal ion binding"/>
    <property type="evidence" value="ECO:0007669"/>
    <property type="project" value="UniProtKB-KW"/>
</dbReference>
<dbReference type="GO" id="GO:0009134">
    <property type="term" value="P:nucleoside diphosphate catabolic process"/>
    <property type="evidence" value="ECO:0007669"/>
    <property type="project" value="TreeGrafter"/>
</dbReference>
<dbReference type="Pfam" id="PF01150">
    <property type="entry name" value="GDA1_CD39"/>
    <property type="match status" value="1"/>
</dbReference>
<dbReference type="FunFam" id="3.30.420.40:FF:000068">
    <property type="entry name" value="Ectonucleoside triphosphate diphosphohydrolase 1"/>
    <property type="match status" value="1"/>
</dbReference>
<evidence type="ECO:0000313" key="24">
    <source>
        <dbReference type="EMBL" id="KAJ8414075.1"/>
    </source>
</evidence>
<evidence type="ECO:0000256" key="15">
    <source>
        <dbReference type="ARBA" id="ARBA00023136"/>
    </source>
</evidence>
<dbReference type="GO" id="GO:0005524">
    <property type="term" value="F:ATP binding"/>
    <property type="evidence" value="ECO:0007669"/>
    <property type="project" value="UniProtKB-KW"/>
</dbReference>
<evidence type="ECO:0000256" key="6">
    <source>
        <dbReference type="ARBA" id="ARBA00022475"/>
    </source>
</evidence>
<keyword evidence="14 23" id="KW-1133">Transmembrane helix</keyword>
<dbReference type="GO" id="GO:0004382">
    <property type="term" value="F:GDP phosphatase activity"/>
    <property type="evidence" value="ECO:0007669"/>
    <property type="project" value="TreeGrafter"/>
</dbReference>
<dbReference type="PROSITE" id="PS01238">
    <property type="entry name" value="GDA1_CD39_NTPASE"/>
    <property type="match status" value="1"/>
</dbReference>
<evidence type="ECO:0000256" key="10">
    <source>
        <dbReference type="ARBA" id="ARBA00022801"/>
    </source>
</evidence>
<dbReference type="Gene3D" id="3.30.420.150">
    <property type="entry name" value="Exopolyphosphatase. Domain 2"/>
    <property type="match status" value="1"/>
</dbReference>
<dbReference type="InterPro" id="IPR000407">
    <property type="entry name" value="GDA1_CD39_NTPase"/>
</dbReference>
<evidence type="ECO:0000313" key="25">
    <source>
        <dbReference type="Proteomes" id="UP001221898"/>
    </source>
</evidence>
<comment type="caution">
    <text evidence="24">The sequence shown here is derived from an EMBL/GenBank/DDBJ whole genome shotgun (WGS) entry which is preliminary data.</text>
</comment>
<dbReference type="GO" id="GO:0045134">
    <property type="term" value="F:UDP phosphatase activity"/>
    <property type="evidence" value="ECO:0007669"/>
    <property type="project" value="TreeGrafter"/>
</dbReference>
<dbReference type="GO" id="GO:0005886">
    <property type="term" value="C:plasma membrane"/>
    <property type="evidence" value="ECO:0007669"/>
    <property type="project" value="UniProtKB-SubCell"/>
</dbReference>
<dbReference type="Proteomes" id="UP001221898">
    <property type="component" value="Unassembled WGS sequence"/>
</dbReference>
<evidence type="ECO:0000256" key="1">
    <source>
        <dbReference type="ARBA" id="ARBA00001913"/>
    </source>
</evidence>
<proteinExistence type="inferred from homology"/>
<keyword evidence="13" id="KW-0460">Magnesium</keyword>
<evidence type="ECO:0000256" key="21">
    <source>
        <dbReference type="PIRSR" id="PIRSR600407-2"/>
    </source>
</evidence>
<keyword evidence="8" id="KW-0479">Metal-binding</keyword>
<comment type="catalytic activity">
    <reaction evidence="19">
        <text>a ribonucleoside 5'-triphosphate + 2 H2O = a ribonucleoside 5'-phosphate + 2 phosphate + 2 H(+)</text>
        <dbReference type="Rhea" id="RHEA:36795"/>
        <dbReference type="ChEBI" id="CHEBI:15377"/>
        <dbReference type="ChEBI" id="CHEBI:15378"/>
        <dbReference type="ChEBI" id="CHEBI:43474"/>
        <dbReference type="ChEBI" id="CHEBI:58043"/>
        <dbReference type="ChEBI" id="CHEBI:61557"/>
        <dbReference type="EC" id="3.6.1.5"/>
    </reaction>
</comment>
<keyword evidence="15 23" id="KW-0472">Membrane</keyword>
<keyword evidence="11" id="KW-0106">Calcium</keyword>
<evidence type="ECO:0000256" key="19">
    <source>
        <dbReference type="ARBA" id="ARBA00049175"/>
    </source>
</evidence>
<dbReference type="PANTHER" id="PTHR11782">
    <property type="entry name" value="ADENOSINE/GUANOSINE DIPHOSPHATASE"/>
    <property type="match status" value="1"/>
</dbReference>
<feature type="transmembrane region" description="Helical" evidence="23">
    <location>
        <begin position="518"/>
        <end position="542"/>
    </location>
</feature>
<sequence>MHEIGRCLVAQEPNRCFIVFNSGEESLGRKAQQTGVRSAQEGISAVSVMGKLAVKQHLVVALVSAVGCMSLIALILALVQHNSVKPLSSFQYGMVFDAGSTHTSLFVYTWPGDKENNTGVVSQVLVCDVEGPGISSYASDPPAAGASLIACLRDAQAAIPAAQQRATPVYLGATAGMRLLRMQNVTQADWVMEEVAKTIRKYPFDFRGARILLGTEEGSYGWITNNYLLEGFIKYSFNGQWVKPHGGRTTGALDMGGSSTQITFTPRDPVKDPSSEVRFRLYGSDYNVYTHSYLCYGQQQAMRLLQVQLHKRANTSQPVTHPCYHQGYTLQLTLGDLYNSPCVEKAGTFDPTDLVTFSGSSDHTQCLELVKAIFNFSHCAFPDCAFDGVYQPPIHGNFIAFSAYFYTFRFLGLAPQAPLPHVISTIQSVCRKDWATLKADHPNEKEKYLRDYCASANYMMTLLLEAFKFNETTWNSILFQKQVADTDIGWTLGYMLNLSNLIPSDLPPSITGVKGAQWAAEVAFIVFAFFLSLVVMVILCAWKPDN</sequence>
<evidence type="ECO:0000256" key="5">
    <source>
        <dbReference type="ARBA" id="ARBA00012148"/>
    </source>
</evidence>
<evidence type="ECO:0000256" key="22">
    <source>
        <dbReference type="RuleBase" id="RU003833"/>
    </source>
</evidence>
<evidence type="ECO:0000256" key="20">
    <source>
        <dbReference type="PIRSR" id="PIRSR600407-1"/>
    </source>
</evidence>
<evidence type="ECO:0000256" key="14">
    <source>
        <dbReference type="ARBA" id="ARBA00022989"/>
    </source>
</evidence>
<dbReference type="GO" id="GO:0004050">
    <property type="term" value="F:apyrase activity"/>
    <property type="evidence" value="ECO:0007669"/>
    <property type="project" value="UniProtKB-EC"/>
</dbReference>
<feature type="transmembrane region" description="Helical" evidence="23">
    <location>
        <begin position="58"/>
        <end position="79"/>
    </location>
</feature>
<keyword evidence="9 21" id="KW-0547">Nucleotide-binding</keyword>